<keyword evidence="4" id="KW-0812">Transmembrane</keyword>
<dbReference type="GO" id="GO:0031966">
    <property type="term" value="C:mitochondrial membrane"/>
    <property type="evidence" value="ECO:0007669"/>
    <property type="project" value="UniProtKB-SubCell"/>
</dbReference>
<reference evidence="9" key="1">
    <citation type="submission" date="2022-07" db="EMBL/GenBank/DDBJ databases">
        <title>Genome Sequence of Leucocoprinus birnbaumii.</title>
        <authorList>
            <person name="Buettner E."/>
        </authorList>
    </citation>
    <scope>NUCLEOTIDE SEQUENCE</scope>
    <source>
        <strain evidence="9">VT141</strain>
    </source>
</reference>
<evidence type="ECO:0000256" key="6">
    <source>
        <dbReference type="ARBA" id="ARBA00022989"/>
    </source>
</evidence>
<proteinExistence type="inferred from homology"/>
<evidence type="ECO:0000256" key="4">
    <source>
        <dbReference type="ARBA" id="ARBA00022692"/>
    </source>
</evidence>
<dbReference type="PANTHER" id="PTHR45624">
    <property type="entry name" value="MITOCHONDRIAL BASIC AMINO ACIDS TRANSPORTER-RELATED"/>
    <property type="match status" value="1"/>
</dbReference>
<protein>
    <submittedName>
        <fullName evidence="9">Uncharacterized protein</fullName>
    </submittedName>
</protein>
<dbReference type="PANTHER" id="PTHR45624:SF52">
    <property type="entry name" value="MITOCHONDRIAL CARRIER"/>
    <property type="match status" value="1"/>
</dbReference>
<gene>
    <name evidence="9" type="ORF">NP233_g8398</name>
</gene>
<evidence type="ECO:0000256" key="1">
    <source>
        <dbReference type="ARBA" id="ARBA00004225"/>
    </source>
</evidence>
<evidence type="ECO:0000256" key="2">
    <source>
        <dbReference type="ARBA" id="ARBA00006375"/>
    </source>
</evidence>
<comment type="similarity">
    <text evidence="2">Belongs to the mitochondrial carrier (TC 2.A.29) family.</text>
</comment>
<dbReference type="GO" id="GO:0000064">
    <property type="term" value="F:L-ornithine transmembrane transporter activity"/>
    <property type="evidence" value="ECO:0007669"/>
    <property type="project" value="TreeGrafter"/>
</dbReference>
<organism evidence="9 10">
    <name type="scientific">Leucocoprinus birnbaumii</name>
    <dbReference type="NCBI Taxonomy" id="56174"/>
    <lineage>
        <taxon>Eukaryota</taxon>
        <taxon>Fungi</taxon>
        <taxon>Dikarya</taxon>
        <taxon>Basidiomycota</taxon>
        <taxon>Agaricomycotina</taxon>
        <taxon>Agaricomycetes</taxon>
        <taxon>Agaricomycetidae</taxon>
        <taxon>Agaricales</taxon>
        <taxon>Agaricineae</taxon>
        <taxon>Agaricaceae</taxon>
        <taxon>Leucocoprinus</taxon>
    </lineage>
</organism>
<keyword evidence="3" id="KW-0813">Transport</keyword>
<dbReference type="InterPro" id="IPR023395">
    <property type="entry name" value="MCP_dom_sf"/>
</dbReference>
<name>A0AAD5VPV8_9AGAR</name>
<keyword evidence="10" id="KW-1185">Reference proteome</keyword>
<evidence type="ECO:0000256" key="7">
    <source>
        <dbReference type="ARBA" id="ARBA00023128"/>
    </source>
</evidence>
<keyword evidence="7" id="KW-0496">Mitochondrion</keyword>
<evidence type="ECO:0000313" key="10">
    <source>
        <dbReference type="Proteomes" id="UP001213000"/>
    </source>
</evidence>
<dbReference type="InterPro" id="IPR050567">
    <property type="entry name" value="Mitochondrial_Carrier"/>
</dbReference>
<accession>A0AAD5VPV8</accession>
<dbReference type="Proteomes" id="UP001213000">
    <property type="component" value="Unassembled WGS sequence"/>
</dbReference>
<comment type="subcellular location">
    <subcellularLocation>
        <location evidence="1">Mitochondrion membrane</location>
        <topology evidence="1">Multi-pass membrane protein</topology>
    </subcellularLocation>
</comment>
<evidence type="ECO:0000256" key="5">
    <source>
        <dbReference type="ARBA" id="ARBA00022737"/>
    </source>
</evidence>
<dbReference type="Gene3D" id="1.50.40.10">
    <property type="entry name" value="Mitochondrial carrier domain"/>
    <property type="match status" value="1"/>
</dbReference>
<sequence length="251" mass="27817">MKNHPIIGAALSGSIAGGAQALVAAPAENVRLAIEGGASGHSWLQAWRSIMHRDPGYQKESHTNQLHDVRELRKWMREVGEMAGRGWHGWGWGCAKDVCAFSAFFAIFEVTRRAGQAAKSHSEDLIAYLDRSESRFISVSQQLPRILNSIILVSGGVLAGLAYEILCRPWDKARRLIHLANIESQPPQLLKPIYQTLRSEGPISFFLDPNYEPIANTGFRSKVIRVARTLGRVGPWGMGFLVWEMYAPGLS</sequence>
<keyword evidence="6" id="KW-1133">Transmembrane helix</keyword>
<dbReference type="GO" id="GO:1990575">
    <property type="term" value="P:mitochondrial L-ornithine transmembrane transport"/>
    <property type="evidence" value="ECO:0007669"/>
    <property type="project" value="TreeGrafter"/>
</dbReference>
<keyword evidence="8" id="KW-0472">Membrane</keyword>
<dbReference type="EMBL" id="JANIEX010000676">
    <property type="protein sequence ID" value="KAJ3564278.1"/>
    <property type="molecule type" value="Genomic_DNA"/>
</dbReference>
<keyword evidence="5" id="KW-0677">Repeat</keyword>
<comment type="caution">
    <text evidence="9">The sequence shown here is derived from an EMBL/GenBank/DDBJ whole genome shotgun (WGS) entry which is preliminary data.</text>
</comment>
<evidence type="ECO:0000256" key="3">
    <source>
        <dbReference type="ARBA" id="ARBA00022448"/>
    </source>
</evidence>
<evidence type="ECO:0000256" key="8">
    <source>
        <dbReference type="ARBA" id="ARBA00023136"/>
    </source>
</evidence>
<dbReference type="SUPFAM" id="SSF103506">
    <property type="entry name" value="Mitochondrial carrier"/>
    <property type="match status" value="1"/>
</dbReference>
<dbReference type="AlphaFoldDB" id="A0AAD5VPV8"/>
<evidence type="ECO:0000313" key="9">
    <source>
        <dbReference type="EMBL" id="KAJ3564278.1"/>
    </source>
</evidence>